<evidence type="ECO:0000259" key="2">
    <source>
        <dbReference type="Pfam" id="PF17919"/>
    </source>
</evidence>
<dbReference type="CDD" id="cd09274">
    <property type="entry name" value="RNase_HI_RT_Ty3"/>
    <property type="match status" value="1"/>
</dbReference>
<evidence type="ECO:0000313" key="3">
    <source>
        <dbReference type="Proteomes" id="UP000046392"/>
    </source>
</evidence>
<keyword evidence="1" id="KW-0511">Multifunctional enzyme</keyword>
<evidence type="ECO:0000313" key="4">
    <source>
        <dbReference type="WBParaSite" id="SPAL_0000801200.1"/>
    </source>
</evidence>
<feature type="domain" description="Reverse transcriptase/retrotransposon-derived protein RNase H-like" evidence="2">
    <location>
        <begin position="70"/>
        <end position="164"/>
    </location>
</feature>
<sequence length="322" mass="36849">MRIEYPGFIISKQGIPPNPKKTKVLADKEIFKNEKELRFFLGAAIYYRKHITNYSKIASILYEATKNFIWNDHHTTAFNNLKTAIINACTLSLPDSIALYAIMIDASIQGLGAALIQDNKPIAFTSRTLKKSEVMYAPVQLEAIGLVYALKQLTPYIFGKRTTILTDQSSLLSLMTKRDVSNILDRHKTYIMGFDLDIKYIKGTDNSVADYLSRKIFSIDITSTTANFTDAFPKLTNYLQLPYVVDNFKKYLSDKERELYPEGTISSRGKLRFFVHQKLRFMLLTVWYEHPLLGNHSGFDKGAPKIKDVFLLPNMDTDIKRV</sequence>
<keyword evidence="3" id="KW-1185">Reference proteome</keyword>
<dbReference type="InterPro" id="IPR043128">
    <property type="entry name" value="Rev_trsase/Diguanyl_cyclase"/>
</dbReference>
<dbReference type="Gene3D" id="3.30.70.270">
    <property type="match status" value="1"/>
</dbReference>
<protein>
    <submittedName>
        <fullName evidence="4">RT_RNaseH_2 domain-containing protein</fullName>
    </submittedName>
</protein>
<accession>A0A0N5BQ41</accession>
<dbReference type="Pfam" id="PF17919">
    <property type="entry name" value="RT_RNaseH_2"/>
    <property type="match status" value="1"/>
</dbReference>
<dbReference type="Proteomes" id="UP000046392">
    <property type="component" value="Unplaced"/>
</dbReference>
<dbReference type="InterPro" id="IPR041577">
    <property type="entry name" value="RT_RNaseH_2"/>
</dbReference>
<dbReference type="PANTHER" id="PTHR37984:SF5">
    <property type="entry name" value="PROTEIN NYNRIN-LIKE"/>
    <property type="match status" value="1"/>
</dbReference>
<dbReference type="WBParaSite" id="SPAL_0000801200.1">
    <property type="protein sequence ID" value="SPAL_0000801200.1"/>
    <property type="gene ID" value="SPAL_0000801200"/>
</dbReference>
<dbReference type="InterPro" id="IPR050951">
    <property type="entry name" value="Retrovirus_Pol_polyprotein"/>
</dbReference>
<proteinExistence type="predicted"/>
<name>A0A0N5BQ41_STREA</name>
<dbReference type="AlphaFoldDB" id="A0A0N5BQ41"/>
<dbReference type="PANTHER" id="PTHR37984">
    <property type="entry name" value="PROTEIN CBG26694"/>
    <property type="match status" value="1"/>
</dbReference>
<dbReference type="GO" id="GO:0003824">
    <property type="term" value="F:catalytic activity"/>
    <property type="evidence" value="ECO:0007669"/>
    <property type="project" value="UniProtKB-KW"/>
</dbReference>
<evidence type="ECO:0000256" key="1">
    <source>
        <dbReference type="ARBA" id="ARBA00023268"/>
    </source>
</evidence>
<dbReference type="STRING" id="174720.A0A0N5BQ41"/>
<dbReference type="InterPro" id="IPR043502">
    <property type="entry name" value="DNA/RNA_pol_sf"/>
</dbReference>
<organism evidence="3 4">
    <name type="scientific">Strongyloides papillosus</name>
    <name type="common">Intestinal threadworm</name>
    <dbReference type="NCBI Taxonomy" id="174720"/>
    <lineage>
        <taxon>Eukaryota</taxon>
        <taxon>Metazoa</taxon>
        <taxon>Ecdysozoa</taxon>
        <taxon>Nematoda</taxon>
        <taxon>Chromadorea</taxon>
        <taxon>Rhabditida</taxon>
        <taxon>Tylenchina</taxon>
        <taxon>Panagrolaimomorpha</taxon>
        <taxon>Strongyloidoidea</taxon>
        <taxon>Strongyloididae</taxon>
        <taxon>Strongyloides</taxon>
    </lineage>
</organism>
<dbReference type="SUPFAM" id="SSF56672">
    <property type="entry name" value="DNA/RNA polymerases"/>
    <property type="match status" value="1"/>
</dbReference>
<reference evidence="4" key="1">
    <citation type="submission" date="2017-02" db="UniProtKB">
        <authorList>
            <consortium name="WormBaseParasite"/>
        </authorList>
    </citation>
    <scope>IDENTIFICATION</scope>
</reference>